<accession>A0A6G5ABV3</accession>
<dbReference type="InterPro" id="IPR000477">
    <property type="entry name" value="RT_dom"/>
</dbReference>
<protein>
    <submittedName>
        <fullName evidence="2">Putative tick transposon</fullName>
    </submittedName>
</protein>
<dbReference type="AlphaFoldDB" id="A0A6G5ABV3"/>
<evidence type="ECO:0000313" key="2">
    <source>
        <dbReference type="EMBL" id="NIE47676.1"/>
    </source>
</evidence>
<dbReference type="PANTHER" id="PTHR33332">
    <property type="entry name" value="REVERSE TRANSCRIPTASE DOMAIN-CONTAINING PROTEIN"/>
    <property type="match status" value="1"/>
</dbReference>
<sequence>MFYSTYVDDVQLGFKSCNLAMCERQVQLGLNKVSKWAEENGFRLNPAKSTCVLFSRKRGMHSEPDIELNGQRLSVNAEHKFLGLILDNKLTFVPHIKYLKTKCLKAMNVLKVLSRTTWGSDRQCLMNLYRSLIRTRLDYGAIVYQSATQSALNMLDPVHHLGIRLSTGAFRTSPVESLYVDSNEWSLHLQRTYMSFVYFLKVKADKRHPSYSTINDLSSSILFQNRPSMRQPFKVRLEGLAEDTGVSLEHSLMAPVAYPHRGSGRL</sequence>
<organism evidence="2">
    <name type="scientific">Rhipicephalus microplus</name>
    <name type="common">Cattle tick</name>
    <name type="synonym">Boophilus microplus</name>
    <dbReference type="NCBI Taxonomy" id="6941"/>
    <lineage>
        <taxon>Eukaryota</taxon>
        <taxon>Metazoa</taxon>
        <taxon>Ecdysozoa</taxon>
        <taxon>Arthropoda</taxon>
        <taxon>Chelicerata</taxon>
        <taxon>Arachnida</taxon>
        <taxon>Acari</taxon>
        <taxon>Parasitiformes</taxon>
        <taxon>Ixodida</taxon>
        <taxon>Ixodoidea</taxon>
        <taxon>Ixodidae</taxon>
        <taxon>Rhipicephalinae</taxon>
        <taxon>Rhipicephalus</taxon>
        <taxon>Boophilus</taxon>
    </lineage>
</organism>
<proteinExistence type="predicted"/>
<dbReference type="EMBL" id="GIKN01005403">
    <property type="protein sequence ID" value="NIE47676.1"/>
    <property type="molecule type" value="Transcribed_RNA"/>
</dbReference>
<dbReference type="PROSITE" id="PS50878">
    <property type="entry name" value="RT_POL"/>
    <property type="match status" value="1"/>
</dbReference>
<evidence type="ECO:0000259" key="1">
    <source>
        <dbReference type="PROSITE" id="PS50878"/>
    </source>
</evidence>
<reference evidence="2" key="1">
    <citation type="submission" date="2020-03" db="EMBL/GenBank/DDBJ databases">
        <title>A transcriptome and proteome of the tick Rhipicephalus microplus shaped by the genetic composition of its hosts and developmental stage.</title>
        <authorList>
            <person name="Garcia G.R."/>
            <person name="Ribeiro J.M.C."/>
            <person name="Maruyama S.R."/>
            <person name="Gardinasse L.G."/>
            <person name="Nelson K."/>
            <person name="Ferreira B.R."/>
            <person name="Andrade T.G."/>
            <person name="Santos I.K.F.M."/>
        </authorList>
    </citation>
    <scope>NUCLEOTIDE SEQUENCE</scope>
    <source>
        <strain evidence="2">NSGR</strain>
        <tissue evidence="2">Salivary glands</tissue>
    </source>
</reference>
<feature type="domain" description="Reverse transcriptase" evidence="1">
    <location>
        <begin position="1"/>
        <end position="86"/>
    </location>
</feature>
<name>A0A6G5ABV3_RHIMP</name>